<dbReference type="RefSeq" id="WP_074939883.1">
    <property type="nucleotide sequence ID" value="NZ_CP031598.1"/>
</dbReference>
<keyword evidence="1" id="KW-0732">Signal</keyword>
<name>A0A5P3A7Z6_9RHOB</name>
<protein>
    <submittedName>
        <fullName evidence="2">Uncharacterized protein</fullName>
    </submittedName>
</protein>
<dbReference type="EMBL" id="CP031598">
    <property type="protein sequence ID" value="QEW24395.1"/>
    <property type="molecule type" value="Genomic_DNA"/>
</dbReference>
<proteinExistence type="predicted"/>
<accession>A0A5P3A7Z6</accession>
<dbReference type="KEGG" id="rid:RIdsm_00173"/>
<dbReference type="Proteomes" id="UP000325785">
    <property type="component" value="Chromosome"/>
</dbReference>
<gene>
    <name evidence="2" type="ORF">RIdsm_00173</name>
</gene>
<reference evidence="2 3" key="1">
    <citation type="submission" date="2018-08" db="EMBL/GenBank/DDBJ databases">
        <title>Genetic Globetrotter - A new plasmid hitch-hiking vast phylogenetic and geographic distances.</title>
        <authorList>
            <person name="Vollmers J."/>
            <person name="Petersen J."/>
        </authorList>
    </citation>
    <scope>NUCLEOTIDE SEQUENCE [LARGE SCALE GENOMIC DNA]</scope>
    <source>
        <strain evidence="2 3">DSM 26383</strain>
    </source>
</reference>
<feature type="chain" id="PRO_5024834155" evidence="1">
    <location>
        <begin position="22"/>
        <end position="121"/>
    </location>
</feature>
<evidence type="ECO:0000256" key="1">
    <source>
        <dbReference type="SAM" id="SignalP"/>
    </source>
</evidence>
<organism evidence="2 3">
    <name type="scientific">Roseovarius indicus</name>
    <dbReference type="NCBI Taxonomy" id="540747"/>
    <lineage>
        <taxon>Bacteria</taxon>
        <taxon>Pseudomonadati</taxon>
        <taxon>Pseudomonadota</taxon>
        <taxon>Alphaproteobacteria</taxon>
        <taxon>Rhodobacterales</taxon>
        <taxon>Roseobacteraceae</taxon>
        <taxon>Roseovarius</taxon>
    </lineage>
</organism>
<dbReference type="AlphaFoldDB" id="A0A5P3A7Z6"/>
<evidence type="ECO:0000313" key="2">
    <source>
        <dbReference type="EMBL" id="QEW24395.1"/>
    </source>
</evidence>
<feature type="signal peptide" evidence="1">
    <location>
        <begin position="1"/>
        <end position="21"/>
    </location>
</feature>
<sequence precursor="true">MPKFAPLALVLIFTATGPVAAADTTTMCLDQSGTGEAQCTCATKELKEDIGEDDAELYNAVSVLYLDGKANGQEMGDAWDAAIETVAMQSEMDQTELLERMNAAGKAHKEAISACKDAKAE</sequence>
<evidence type="ECO:0000313" key="3">
    <source>
        <dbReference type="Proteomes" id="UP000325785"/>
    </source>
</evidence>